<dbReference type="Pfam" id="PF13012">
    <property type="entry name" value="MitMem_reg"/>
    <property type="match status" value="1"/>
</dbReference>
<dbReference type="PANTHER" id="PTHR10540:SF7">
    <property type="entry name" value="26S PROTEASOME NON-ATPASE REGULATORY SUBUNIT 7"/>
    <property type="match status" value="1"/>
</dbReference>
<evidence type="ECO:0000313" key="4">
    <source>
        <dbReference type="Proteomes" id="UP000233040"/>
    </source>
</evidence>
<evidence type="ECO:0000259" key="2">
    <source>
        <dbReference type="SMART" id="SM00232"/>
    </source>
</evidence>
<feature type="domain" description="JAB1/MPN/MOV34 metalloenzyme" evidence="2">
    <location>
        <begin position="6"/>
        <end position="120"/>
    </location>
</feature>
<dbReference type="STRING" id="9516.ENSCCAP00000039748"/>
<evidence type="ECO:0000256" key="1">
    <source>
        <dbReference type="SAM" id="MobiDB-lite"/>
    </source>
</evidence>
<dbReference type="Gene3D" id="3.40.140.10">
    <property type="entry name" value="Cytidine Deaminase, domain 2"/>
    <property type="match status" value="1"/>
</dbReference>
<sequence>CCSVWVHFNQIRKVGNQKCVVGKVLDVLNSFAVPFDEDDKDDSVWFLDHDYLENMYGRFKKVNARERIVCWYHTGPKLHKDDITINELMKIYCPKSVLVITDKKPKDLGLPTEAYVSVEEVHNDRTPTSKTFEHMTSEIGAEKVGVGHLLRDTKDTMAGTLFQRITNQVHGLKELNSKLLDIRSYLEKSSLRQAAHQPLDHLPAAGRHQPVPDVSLREFVKVFYLKTNEQMGVVYLASLICSVVTLHNLINNKIANWDAEKKEGQEKEENKKDRKEDTEKDKDKEE</sequence>
<dbReference type="Ensembl" id="ENSCCAT00000057557.1">
    <property type="protein sequence ID" value="ENSCCAP00000039748.1"/>
    <property type="gene ID" value="ENSCCAG00000037687.1"/>
</dbReference>
<reference evidence="3" key="1">
    <citation type="submission" date="2025-08" db="UniProtKB">
        <authorList>
            <consortium name="Ensembl"/>
        </authorList>
    </citation>
    <scope>IDENTIFICATION</scope>
</reference>
<reference evidence="3" key="2">
    <citation type="submission" date="2025-09" db="UniProtKB">
        <authorList>
            <consortium name="Ensembl"/>
        </authorList>
    </citation>
    <scope>IDENTIFICATION</scope>
</reference>
<dbReference type="PANTHER" id="PTHR10540">
    <property type="entry name" value="EUKARYOTIC TRANSLATION INITIATION FACTOR 3 SUBUNIT F-RELATED"/>
    <property type="match status" value="1"/>
</dbReference>
<organism evidence="3 4">
    <name type="scientific">Cebus imitator</name>
    <name type="common">Panamanian white-faced capuchin</name>
    <name type="synonym">Cebus capucinus imitator</name>
    <dbReference type="NCBI Taxonomy" id="2715852"/>
    <lineage>
        <taxon>Eukaryota</taxon>
        <taxon>Metazoa</taxon>
        <taxon>Chordata</taxon>
        <taxon>Craniata</taxon>
        <taxon>Vertebrata</taxon>
        <taxon>Euteleostomi</taxon>
        <taxon>Mammalia</taxon>
        <taxon>Eutheria</taxon>
        <taxon>Euarchontoglires</taxon>
        <taxon>Primates</taxon>
        <taxon>Haplorrhini</taxon>
        <taxon>Platyrrhini</taxon>
        <taxon>Cebidae</taxon>
        <taxon>Cebinae</taxon>
        <taxon>Cebus</taxon>
    </lineage>
</organism>
<dbReference type="GO" id="GO:0000502">
    <property type="term" value="C:proteasome complex"/>
    <property type="evidence" value="ECO:0007669"/>
    <property type="project" value="TreeGrafter"/>
</dbReference>
<keyword evidence="4" id="KW-1185">Reference proteome</keyword>
<accession>A0A2K5SH91</accession>
<protein>
    <recommendedName>
        <fullName evidence="2">JAB1/MPN/MOV34 metalloenzyme domain-containing protein</fullName>
    </recommendedName>
</protein>
<dbReference type="GO" id="GO:0043161">
    <property type="term" value="P:proteasome-mediated ubiquitin-dependent protein catabolic process"/>
    <property type="evidence" value="ECO:0007669"/>
    <property type="project" value="TreeGrafter"/>
</dbReference>
<evidence type="ECO:0000313" key="3">
    <source>
        <dbReference type="Ensembl" id="ENSCCAP00000039748.1"/>
    </source>
</evidence>
<dbReference type="Pfam" id="PF01398">
    <property type="entry name" value="JAB"/>
    <property type="match status" value="1"/>
</dbReference>
<dbReference type="AlphaFoldDB" id="A0A2K5SH91"/>
<dbReference type="SMART" id="SM00232">
    <property type="entry name" value="JAB_MPN"/>
    <property type="match status" value="1"/>
</dbReference>
<dbReference type="Proteomes" id="UP000233040">
    <property type="component" value="Unassembled WGS sequence"/>
</dbReference>
<dbReference type="GeneTree" id="ENSGT00950000183073"/>
<dbReference type="GO" id="GO:0008237">
    <property type="term" value="F:metallopeptidase activity"/>
    <property type="evidence" value="ECO:0007669"/>
    <property type="project" value="InterPro"/>
</dbReference>
<feature type="compositionally biased region" description="Basic and acidic residues" evidence="1">
    <location>
        <begin position="258"/>
        <end position="286"/>
    </location>
</feature>
<dbReference type="InterPro" id="IPR024969">
    <property type="entry name" value="EIF3F/CSN6-like_C"/>
</dbReference>
<dbReference type="InterPro" id="IPR000555">
    <property type="entry name" value="JAMM/MPN+_dom"/>
</dbReference>
<proteinExistence type="predicted"/>
<name>A0A2K5SH91_CEBIM</name>
<feature type="region of interest" description="Disordered" evidence="1">
    <location>
        <begin position="257"/>
        <end position="286"/>
    </location>
</feature>